<keyword evidence="2" id="KW-1185">Reference proteome</keyword>
<accession>A0AA36B5F6</accession>
<evidence type="ECO:0000313" key="1">
    <source>
        <dbReference type="EMBL" id="CAI9727287.1"/>
    </source>
</evidence>
<proteinExistence type="predicted"/>
<dbReference type="Proteomes" id="UP001162480">
    <property type="component" value="Chromosome 8"/>
</dbReference>
<protein>
    <submittedName>
        <fullName evidence="1">Uncharacterized protein</fullName>
    </submittedName>
</protein>
<sequence length="70" mass="8546">MRKYRLPCFHKRRMRWQLDLSDEPEVKRYDAIKDDIVMEDKHDMALRFTFTQLQFLVRLVSTVADNKSGR</sequence>
<dbReference type="AlphaFoldDB" id="A0AA36B5F6"/>
<gene>
    <name evidence="1" type="ORF">OCTVUL_1B009496</name>
</gene>
<reference evidence="1" key="1">
    <citation type="submission" date="2023-08" db="EMBL/GenBank/DDBJ databases">
        <authorList>
            <person name="Alioto T."/>
            <person name="Alioto T."/>
            <person name="Gomez Garrido J."/>
        </authorList>
    </citation>
    <scope>NUCLEOTIDE SEQUENCE</scope>
</reference>
<name>A0AA36B5F6_OCTVU</name>
<evidence type="ECO:0000313" key="2">
    <source>
        <dbReference type="Proteomes" id="UP001162480"/>
    </source>
</evidence>
<organism evidence="1 2">
    <name type="scientific">Octopus vulgaris</name>
    <name type="common">Common octopus</name>
    <dbReference type="NCBI Taxonomy" id="6645"/>
    <lineage>
        <taxon>Eukaryota</taxon>
        <taxon>Metazoa</taxon>
        <taxon>Spiralia</taxon>
        <taxon>Lophotrochozoa</taxon>
        <taxon>Mollusca</taxon>
        <taxon>Cephalopoda</taxon>
        <taxon>Coleoidea</taxon>
        <taxon>Octopodiformes</taxon>
        <taxon>Octopoda</taxon>
        <taxon>Incirrata</taxon>
        <taxon>Octopodidae</taxon>
        <taxon>Octopus</taxon>
    </lineage>
</organism>
<dbReference type="EMBL" id="OX597821">
    <property type="protein sequence ID" value="CAI9727287.1"/>
    <property type="molecule type" value="Genomic_DNA"/>
</dbReference>